<gene>
    <name evidence="2" type="primary">WBGene00272953</name>
</gene>
<keyword evidence="3" id="KW-1185">Reference proteome</keyword>
<evidence type="ECO:0000313" key="3">
    <source>
        <dbReference type="Proteomes" id="UP000005239"/>
    </source>
</evidence>
<feature type="compositionally biased region" description="Pro residues" evidence="1">
    <location>
        <begin position="160"/>
        <end position="169"/>
    </location>
</feature>
<dbReference type="Proteomes" id="UP000005239">
    <property type="component" value="Unassembled WGS sequence"/>
</dbReference>
<dbReference type="EnsemblMetazoa" id="PPA34584.1">
    <property type="protein sequence ID" value="PPA34584.1"/>
    <property type="gene ID" value="WBGene00272953"/>
</dbReference>
<accession>A0A2A6C5P2</accession>
<feature type="compositionally biased region" description="Low complexity" evidence="1">
    <location>
        <begin position="112"/>
        <end position="123"/>
    </location>
</feature>
<reference evidence="2" key="2">
    <citation type="submission" date="2022-06" db="UniProtKB">
        <authorList>
            <consortium name="EnsemblMetazoa"/>
        </authorList>
    </citation>
    <scope>IDENTIFICATION</scope>
    <source>
        <strain evidence="2">PS312</strain>
    </source>
</reference>
<organism evidence="2 3">
    <name type="scientific">Pristionchus pacificus</name>
    <name type="common">Parasitic nematode worm</name>
    <dbReference type="NCBI Taxonomy" id="54126"/>
    <lineage>
        <taxon>Eukaryota</taxon>
        <taxon>Metazoa</taxon>
        <taxon>Ecdysozoa</taxon>
        <taxon>Nematoda</taxon>
        <taxon>Chromadorea</taxon>
        <taxon>Rhabditida</taxon>
        <taxon>Rhabditina</taxon>
        <taxon>Diplogasteromorpha</taxon>
        <taxon>Diplogasteroidea</taxon>
        <taxon>Neodiplogasteridae</taxon>
        <taxon>Pristionchus</taxon>
    </lineage>
</organism>
<accession>A0A8R1YSS2</accession>
<reference evidence="3" key="1">
    <citation type="journal article" date="2008" name="Nat. Genet.">
        <title>The Pristionchus pacificus genome provides a unique perspective on nematode lifestyle and parasitism.</title>
        <authorList>
            <person name="Dieterich C."/>
            <person name="Clifton S.W."/>
            <person name="Schuster L.N."/>
            <person name="Chinwalla A."/>
            <person name="Delehaunty K."/>
            <person name="Dinkelacker I."/>
            <person name="Fulton L."/>
            <person name="Fulton R."/>
            <person name="Godfrey J."/>
            <person name="Minx P."/>
            <person name="Mitreva M."/>
            <person name="Roeseler W."/>
            <person name="Tian H."/>
            <person name="Witte H."/>
            <person name="Yang S.P."/>
            <person name="Wilson R.K."/>
            <person name="Sommer R.J."/>
        </authorList>
    </citation>
    <scope>NUCLEOTIDE SEQUENCE [LARGE SCALE GENOMIC DNA]</scope>
    <source>
        <strain evidence="3">PS312</strain>
    </source>
</reference>
<dbReference type="AlphaFoldDB" id="A0A2A6C5P2"/>
<feature type="region of interest" description="Disordered" evidence="1">
    <location>
        <begin position="112"/>
        <end position="169"/>
    </location>
</feature>
<name>A0A2A6C5P2_PRIPA</name>
<evidence type="ECO:0000313" key="2">
    <source>
        <dbReference type="EnsemblMetazoa" id="PPA34584.1"/>
    </source>
</evidence>
<sequence>MADRRRKDGDSPTLMVPTRTCVACEMSKPWRDMVKWTPDRELEKRWTSALTPNDNEQRILDAKLDGLRGKNQTIYVCESHFDRDRCFKLTPSGFMLRPNSVPVDVRKLLNDRSSQNAPSSSNNQDMPPPSPLSVHALTSPSPSSRGGGKRSKDMDEMEMMPPPKMMPPPPNTIDITGTTAELMAQNGGAGEMRGVNGEQLMNMGGEASATVKIEEIEDDEQLTWVNSVIPLETPEERENRLAAEQAAQMEAAATMASMFAAVVPQPPVDTVDDCINSVIRNALEPPQVPQSDLLKPKLTYETLCYEAFEFIEQNFKQSSLKMSDICHYISHKYRYFASGIMWRKQIISF</sequence>
<evidence type="ECO:0000256" key="1">
    <source>
        <dbReference type="SAM" id="MobiDB-lite"/>
    </source>
</evidence>
<protein>
    <submittedName>
        <fullName evidence="2">Uncharacterized protein</fullName>
    </submittedName>
</protein>
<proteinExistence type="predicted"/>